<comment type="cofactor">
    <cofactor evidence="4">
        <name>Zn(2+)</name>
        <dbReference type="ChEBI" id="CHEBI:29105"/>
    </cofactor>
</comment>
<gene>
    <name evidence="7" type="ORF">SAMN05444280_10712</name>
</gene>
<dbReference type="Pfam" id="PF08240">
    <property type="entry name" value="ADH_N"/>
    <property type="match status" value="1"/>
</dbReference>
<dbReference type="STRING" id="1168035.SAMN05444280_10712"/>
<feature type="domain" description="Alcohol dehydrogenase-like N-terminal" evidence="6">
    <location>
        <begin position="24"/>
        <end position="132"/>
    </location>
</feature>
<evidence type="ECO:0000259" key="5">
    <source>
        <dbReference type="Pfam" id="PF00107"/>
    </source>
</evidence>
<keyword evidence="3" id="KW-0560">Oxidoreductase</keyword>
<dbReference type="InterPro" id="IPR013149">
    <property type="entry name" value="ADH-like_C"/>
</dbReference>
<dbReference type="InterPro" id="IPR011032">
    <property type="entry name" value="GroES-like_sf"/>
</dbReference>
<name>A0A1M6EIV0_9BACT</name>
<dbReference type="Proteomes" id="UP000184050">
    <property type="component" value="Unassembled WGS sequence"/>
</dbReference>
<dbReference type="SUPFAM" id="SSF51735">
    <property type="entry name" value="NAD(P)-binding Rossmann-fold domains"/>
    <property type="match status" value="1"/>
</dbReference>
<dbReference type="GO" id="GO:0008270">
    <property type="term" value="F:zinc ion binding"/>
    <property type="evidence" value="ECO:0007669"/>
    <property type="project" value="InterPro"/>
</dbReference>
<accession>A0A1M6EIV0</accession>
<keyword evidence="2 4" id="KW-0862">Zinc</keyword>
<sequence>MKAAVLESYNHFVWKEVETPEVKAGEVLVRIKFASICGTDMHIFPGDFHPRTPVPFIPGHEMGGVVAEVGDGVSGFEEGEKVAIDPIIWCGECPACKRGHYPACTSLKLLGVDMDGGFAEYISVPPHMLFKAAPHLPDEHVALVEIYGIGFHANNRAKTSEGDVLAIWGAGRVGQVILQAARTKTDGTIFMVDPLENRLEIAEKYNENVIGINPRKENPVDVIKKHTGGNGVDIAFEAVGHAEEIEGIHHPVRSAIQSLRGGGKVCVLGLSDEPAPVVFKELIWKEGQIITSRVSHGEFSEVLEHLNSGDLKPDALISKVMPGSQIQQAFELLQKEKENYLKVLLDFQ</sequence>
<comment type="similarity">
    <text evidence="4">Belongs to the zinc-containing alcohol dehydrogenase family.</text>
</comment>
<evidence type="ECO:0000256" key="2">
    <source>
        <dbReference type="ARBA" id="ARBA00022833"/>
    </source>
</evidence>
<evidence type="ECO:0000256" key="1">
    <source>
        <dbReference type="ARBA" id="ARBA00022723"/>
    </source>
</evidence>
<organism evidence="7 8">
    <name type="scientific">Tangfeifania diversioriginum</name>
    <dbReference type="NCBI Taxonomy" id="1168035"/>
    <lineage>
        <taxon>Bacteria</taxon>
        <taxon>Pseudomonadati</taxon>
        <taxon>Bacteroidota</taxon>
        <taxon>Bacteroidia</taxon>
        <taxon>Marinilabiliales</taxon>
        <taxon>Prolixibacteraceae</taxon>
        <taxon>Tangfeifania</taxon>
    </lineage>
</organism>
<proteinExistence type="inferred from homology"/>
<dbReference type="PANTHER" id="PTHR43401">
    <property type="entry name" value="L-THREONINE 3-DEHYDROGENASE"/>
    <property type="match status" value="1"/>
</dbReference>
<dbReference type="OrthoDB" id="9787435at2"/>
<evidence type="ECO:0000313" key="8">
    <source>
        <dbReference type="Proteomes" id="UP000184050"/>
    </source>
</evidence>
<dbReference type="Pfam" id="PF00107">
    <property type="entry name" value="ADH_zinc_N"/>
    <property type="match status" value="1"/>
</dbReference>
<dbReference type="SUPFAM" id="SSF50129">
    <property type="entry name" value="GroES-like"/>
    <property type="match status" value="1"/>
</dbReference>
<dbReference type="EMBL" id="FQZE01000007">
    <property type="protein sequence ID" value="SHI85414.1"/>
    <property type="molecule type" value="Genomic_DNA"/>
</dbReference>
<reference evidence="7 8" key="1">
    <citation type="submission" date="2016-11" db="EMBL/GenBank/DDBJ databases">
        <authorList>
            <person name="Jaros S."/>
            <person name="Januszkiewicz K."/>
            <person name="Wedrychowicz H."/>
        </authorList>
    </citation>
    <scope>NUCLEOTIDE SEQUENCE [LARGE SCALE GENOMIC DNA]</scope>
    <source>
        <strain evidence="7 8">DSM 27063</strain>
    </source>
</reference>
<dbReference type="InterPro" id="IPR050129">
    <property type="entry name" value="Zn_alcohol_dh"/>
</dbReference>
<feature type="domain" description="Alcohol dehydrogenase-like C-terminal" evidence="5">
    <location>
        <begin position="173"/>
        <end position="307"/>
    </location>
</feature>
<dbReference type="RefSeq" id="WP_073167147.1">
    <property type="nucleotide sequence ID" value="NZ_FQZE01000007.1"/>
</dbReference>
<evidence type="ECO:0000256" key="3">
    <source>
        <dbReference type="ARBA" id="ARBA00023002"/>
    </source>
</evidence>
<dbReference type="PANTHER" id="PTHR43401:SF2">
    <property type="entry name" value="L-THREONINE 3-DEHYDROGENASE"/>
    <property type="match status" value="1"/>
</dbReference>
<dbReference type="Gene3D" id="3.90.180.10">
    <property type="entry name" value="Medium-chain alcohol dehydrogenases, catalytic domain"/>
    <property type="match status" value="1"/>
</dbReference>
<dbReference type="PROSITE" id="PS00059">
    <property type="entry name" value="ADH_ZINC"/>
    <property type="match status" value="1"/>
</dbReference>
<evidence type="ECO:0000313" key="7">
    <source>
        <dbReference type="EMBL" id="SHI85414.1"/>
    </source>
</evidence>
<dbReference type="AlphaFoldDB" id="A0A1M6EIV0"/>
<evidence type="ECO:0000259" key="6">
    <source>
        <dbReference type="Pfam" id="PF08240"/>
    </source>
</evidence>
<protein>
    <submittedName>
        <fullName evidence="7">L-iditol 2-dehydrogenase/L-gulonate 5-dehydrogenase</fullName>
    </submittedName>
</protein>
<keyword evidence="8" id="KW-1185">Reference proteome</keyword>
<dbReference type="InterPro" id="IPR013154">
    <property type="entry name" value="ADH-like_N"/>
</dbReference>
<evidence type="ECO:0000256" key="4">
    <source>
        <dbReference type="RuleBase" id="RU361277"/>
    </source>
</evidence>
<dbReference type="GO" id="GO:0016491">
    <property type="term" value="F:oxidoreductase activity"/>
    <property type="evidence" value="ECO:0007669"/>
    <property type="project" value="UniProtKB-KW"/>
</dbReference>
<dbReference type="Gene3D" id="3.40.50.720">
    <property type="entry name" value="NAD(P)-binding Rossmann-like Domain"/>
    <property type="match status" value="1"/>
</dbReference>
<dbReference type="InterPro" id="IPR036291">
    <property type="entry name" value="NAD(P)-bd_dom_sf"/>
</dbReference>
<keyword evidence="1 4" id="KW-0479">Metal-binding</keyword>
<dbReference type="InterPro" id="IPR002328">
    <property type="entry name" value="ADH_Zn_CS"/>
</dbReference>